<sequence length="98" mass="11510">MKEKLIFLFSAFEFPRINFNYNLKPHRFIYGAGLQWNQNNLVGLTKVDVQTRKTITWNRDNLEQIAAEPIFVPKPDGQLEDDGRILKTKICMPPIFQE</sequence>
<organism evidence="1 2">
    <name type="scientific">Panagrolaimus sp. JU765</name>
    <dbReference type="NCBI Taxonomy" id="591449"/>
    <lineage>
        <taxon>Eukaryota</taxon>
        <taxon>Metazoa</taxon>
        <taxon>Ecdysozoa</taxon>
        <taxon>Nematoda</taxon>
        <taxon>Chromadorea</taxon>
        <taxon>Rhabditida</taxon>
        <taxon>Tylenchina</taxon>
        <taxon>Panagrolaimomorpha</taxon>
        <taxon>Panagrolaimoidea</taxon>
        <taxon>Panagrolaimidae</taxon>
        <taxon>Panagrolaimus</taxon>
    </lineage>
</organism>
<protein>
    <submittedName>
        <fullName evidence="2">Uncharacterized protein</fullName>
    </submittedName>
</protein>
<accession>A0AC34RPQ8</accession>
<proteinExistence type="predicted"/>
<evidence type="ECO:0000313" key="1">
    <source>
        <dbReference type="Proteomes" id="UP000887576"/>
    </source>
</evidence>
<reference evidence="2" key="1">
    <citation type="submission" date="2022-11" db="UniProtKB">
        <authorList>
            <consortium name="WormBaseParasite"/>
        </authorList>
    </citation>
    <scope>IDENTIFICATION</scope>
</reference>
<evidence type="ECO:0000313" key="2">
    <source>
        <dbReference type="WBParaSite" id="JU765_v2.g9023.t1"/>
    </source>
</evidence>
<dbReference type="Proteomes" id="UP000887576">
    <property type="component" value="Unplaced"/>
</dbReference>
<name>A0AC34RPQ8_9BILA</name>
<dbReference type="WBParaSite" id="JU765_v2.g9023.t1">
    <property type="protein sequence ID" value="JU765_v2.g9023.t1"/>
    <property type="gene ID" value="JU765_v2.g9023"/>
</dbReference>